<keyword evidence="3" id="KW-0378">Hydrolase</keyword>
<protein>
    <recommendedName>
        <fullName evidence="11">Arylsulfatase</fullName>
    </recommendedName>
</protein>
<dbReference type="AlphaFoldDB" id="A0A7R7Y0M4"/>
<dbReference type="SUPFAM" id="SSF53649">
    <property type="entry name" value="Alkaline phosphatase-like"/>
    <property type="match status" value="1"/>
</dbReference>
<dbReference type="PANTHER" id="PTHR43108:SF8">
    <property type="entry name" value="SD21168P"/>
    <property type="match status" value="1"/>
</dbReference>
<accession>A0A7R7Y0M4</accession>
<dbReference type="Gene3D" id="3.40.720.10">
    <property type="entry name" value="Alkaline Phosphatase, subunit A"/>
    <property type="match status" value="1"/>
</dbReference>
<feature type="compositionally biased region" description="Polar residues" evidence="5">
    <location>
        <begin position="738"/>
        <end position="754"/>
    </location>
</feature>
<feature type="compositionally biased region" description="Polar residues" evidence="5">
    <location>
        <begin position="649"/>
        <end position="665"/>
    </location>
</feature>
<dbReference type="KEGG" id="apuu:APUU_80287A"/>
<feature type="signal peptide" evidence="6">
    <location>
        <begin position="1"/>
        <end position="16"/>
    </location>
</feature>
<dbReference type="InterPro" id="IPR030395">
    <property type="entry name" value="GP_PDE_dom"/>
</dbReference>
<dbReference type="Gene3D" id="3.20.20.190">
    <property type="entry name" value="Phosphatidylinositol (PI) phosphodiesterase"/>
    <property type="match status" value="1"/>
</dbReference>
<dbReference type="PANTHER" id="PTHR43108">
    <property type="entry name" value="N-ACETYLGLUCOSAMINE-6-SULFATASE FAMILY MEMBER"/>
    <property type="match status" value="1"/>
</dbReference>
<feature type="compositionally biased region" description="Polar residues" evidence="5">
    <location>
        <begin position="775"/>
        <end position="802"/>
    </location>
</feature>
<dbReference type="PROSITE" id="PS00523">
    <property type="entry name" value="SULFATASE_1"/>
    <property type="match status" value="1"/>
</dbReference>
<evidence type="ECO:0000256" key="5">
    <source>
        <dbReference type="SAM" id="MobiDB-lite"/>
    </source>
</evidence>
<evidence type="ECO:0000256" key="3">
    <source>
        <dbReference type="ARBA" id="ARBA00022801"/>
    </source>
</evidence>
<feature type="domain" description="GP-PDE" evidence="8">
    <location>
        <begin position="990"/>
        <end position="1189"/>
    </location>
</feature>
<feature type="compositionally biased region" description="Basic and acidic residues" evidence="5">
    <location>
        <begin position="909"/>
        <end position="934"/>
    </location>
</feature>
<dbReference type="Pfam" id="PF03009">
    <property type="entry name" value="GDPD"/>
    <property type="match status" value="1"/>
</dbReference>
<dbReference type="InterPro" id="IPR000917">
    <property type="entry name" value="Sulfatase_N"/>
</dbReference>
<dbReference type="GO" id="GO:0008081">
    <property type="term" value="F:phosphoric diester hydrolase activity"/>
    <property type="evidence" value="ECO:0007669"/>
    <property type="project" value="InterPro"/>
</dbReference>
<feature type="chain" id="PRO_5031187176" description="Arylsulfatase" evidence="6">
    <location>
        <begin position="17"/>
        <end position="1223"/>
    </location>
</feature>
<feature type="domain" description="Sulfatase N-terminal" evidence="7">
    <location>
        <begin position="18"/>
        <end position="364"/>
    </location>
</feature>
<evidence type="ECO:0000313" key="10">
    <source>
        <dbReference type="Proteomes" id="UP000654913"/>
    </source>
</evidence>
<gene>
    <name evidence="9" type="ORF">APUU_80287A</name>
</gene>
<evidence type="ECO:0000259" key="8">
    <source>
        <dbReference type="Pfam" id="PF03009"/>
    </source>
</evidence>
<feature type="compositionally biased region" description="Polar residues" evidence="5">
    <location>
        <begin position="940"/>
        <end position="949"/>
    </location>
</feature>
<feature type="region of interest" description="Disordered" evidence="5">
    <location>
        <begin position="623"/>
        <end position="951"/>
    </location>
</feature>
<dbReference type="InterPro" id="IPR017946">
    <property type="entry name" value="PLC-like_Pdiesterase_TIM-brl"/>
</dbReference>
<organism evidence="9 10">
    <name type="scientific">Aspergillus puulaauensis</name>
    <dbReference type="NCBI Taxonomy" id="1220207"/>
    <lineage>
        <taxon>Eukaryota</taxon>
        <taxon>Fungi</taxon>
        <taxon>Dikarya</taxon>
        <taxon>Ascomycota</taxon>
        <taxon>Pezizomycotina</taxon>
        <taxon>Eurotiomycetes</taxon>
        <taxon>Eurotiomycetidae</taxon>
        <taxon>Eurotiales</taxon>
        <taxon>Aspergillaceae</taxon>
        <taxon>Aspergillus</taxon>
    </lineage>
</organism>
<keyword evidence="4" id="KW-0325">Glycoprotein</keyword>
<reference evidence="9" key="1">
    <citation type="submission" date="2021-01" db="EMBL/GenBank/DDBJ databases">
        <authorList>
            <consortium name="Aspergillus puulaauensis MK2 genome sequencing consortium"/>
            <person name="Kazuki M."/>
            <person name="Futagami T."/>
        </authorList>
    </citation>
    <scope>NUCLEOTIDE SEQUENCE</scope>
    <source>
        <strain evidence="9">MK2</strain>
    </source>
</reference>
<evidence type="ECO:0000256" key="2">
    <source>
        <dbReference type="ARBA" id="ARBA00022729"/>
    </source>
</evidence>
<evidence type="ECO:0000259" key="7">
    <source>
        <dbReference type="Pfam" id="PF00884"/>
    </source>
</evidence>
<dbReference type="GeneID" id="64979981"/>
<dbReference type="GO" id="GO:0005539">
    <property type="term" value="F:glycosaminoglycan binding"/>
    <property type="evidence" value="ECO:0007669"/>
    <property type="project" value="TreeGrafter"/>
</dbReference>
<reference evidence="9" key="2">
    <citation type="submission" date="2021-02" db="EMBL/GenBank/DDBJ databases">
        <title>Aspergillus puulaauensis MK2 genome sequence.</title>
        <authorList>
            <person name="Futagami T."/>
            <person name="Mori K."/>
            <person name="Kadooka C."/>
            <person name="Tanaka T."/>
        </authorList>
    </citation>
    <scope>NUCLEOTIDE SEQUENCE</scope>
    <source>
        <strain evidence="9">MK2</strain>
    </source>
</reference>
<dbReference type="GO" id="GO:0008449">
    <property type="term" value="F:N-acetylglucosamine-6-sulfatase activity"/>
    <property type="evidence" value="ECO:0007669"/>
    <property type="project" value="TreeGrafter"/>
</dbReference>
<comment type="similarity">
    <text evidence="1">Belongs to the sulfatase family.</text>
</comment>
<name>A0A7R7Y0M4_9EURO</name>
<keyword evidence="2 6" id="KW-0732">Signal</keyword>
<keyword evidence="10" id="KW-1185">Reference proteome</keyword>
<dbReference type="SUPFAM" id="SSF51695">
    <property type="entry name" value="PLC-like phosphodiesterases"/>
    <property type="match status" value="1"/>
</dbReference>
<feature type="compositionally biased region" description="Gly residues" evidence="5">
    <location>
        <begin position="699"/>
        <end position="709"/>
    </location>
</feature>
<evidence type="ECO:0000256" key="6">
    <source>
        <dbReference type="SAM" id="SignalP"/>
    </source>
</evidence>
<evidence type="ECO:0000256" key="4">
    <source>
        <dbReference type="ARBA" id="ARBA00023180"/>
    </source>
</evidence>
<feature type="compositionally biased region" description="Polar residues" evidence="5">
    <location>
        <begin position="844"/>
        <end position="856"/>
    </location>
</feature>
<dbReference type="InterPro" id="IPR017850">
    <property type="entry name" value="Alkaline_phosphatase_core_sf"/>
</dbReference>
<feature type="compositionally biased region" description="Gly residues" evidence="5">
    <location>
        <begin position="885"/>
        <end position="894"/>
    </location>
</feature>
<dbReference type="EMBL" id="AP024450">
    <property type="protein sequence ID" value="BCS29984.1"/>
    <property type="molecule type" value="Genomic_DNA"/>
</dbReference>
<dbReference type="CDD" id="cd16147">
    <property type="entry name" value="G6S"/>
    <property type="match status" value="1"/>
</dbReference>
<dbReference type="OrthoDB" id="96314at2759"/>
<dbReference type="Proteomes" id="UP000654913">
    <property type="component" value="Chromosome 8"/>
</dbReference>
<dbReference type="InterPro" id="IPR024607">
    <property type="entry name" value="Sulfatase_CS"/>
</dbReference>
<evidence type="ECO:0000256" key="1">
    <source>
        <dbReference type="ARBA" id="ARBA00008779"/>
    </source>
</evidence>
<sequence>MLLTLPLVLLWGLAAARPNILFILTDDQGKYMGGMDHMPRLQELIVKKGTSYESHFCSTAVCCPSRANIWTGKMPHNTNITDVGMPYGGYQRVVEAGWNDNYLPIWMQEAGYASYYVGKLWNAHTPDNYNKPYAKGFNGSEFLLDPFTYRYWFPKLTRNGNPPVDYSGNYSTDLLTQKALGFLDDALETPDQPWMLTVAPNAPHSNGSNTADGVHWFGDPEYPDRYADLFKDYKIPRDKSFNTAIEGAVSWVKDLKPLGPKQVDYIDEYQRRRLRALQPVDEMIDKLISRLDKAGVLENTYVVFSTDNGYHVGQHAMQPGKNCGYDTDTNVPLVIRGPGIEEGATVDVVTSHTDLAPTFLSIAGASGRKGLDGKSVLNLDTAAKNKTEHAAIEYWGWAVPEGIYGYISNQTDQADNAYNGNTYKGLRLVSDDYSFYYAVYCNNEREFYDLKADPRQTINLAAQPAKHQDYKIANRPLQQVFQRANALMMVLKSCTEDSCRDPWAQLHPAGAVQNIVDALDKSFDKFYANQPRVSFTECSLGYHIWAEGPQKFNVYGEKPNRVGARDSDDKGLSSHTVSFSDITLFASITVAVMSKKRKWAGKPFTYASDFVYRFTGRDVFPPPFNHEQRPYPSTLIGNNGPASDDMLPDQTTGAIDASSNENDTSISDRETEGWTLPSMPRRSDSAIDLGDFMHPTPFGDGGAGAGAGVQAGSASVTPTFPHGVHLPPGGGNPATVGVPSSNVDTGDTGQSAQTRQDEPGGSSGGTPPDGKCVRFSSTNAYIDSSFTASQGPSGPVRKSQTPIPEPSAGSPLDELPLNEQGPGHTGFGDSQESGPHPHTANPVDESSTSGNNTVLSSGIGAGPGARSEEPPGNPCDDDAAETPSGTGGSDQGGQGPPPGEGASGQPGNSRREGEGGPSGDGRHDGERRQGDKPQHPTAGEGSSRQSPTTKYPIFHPQVISDQAHPSLFLKGTPRAHATLAYTSAGVTARIRISKDNVPFVFPDETLSRFNDSRKPEELDWSELSGIHLRPGRDQDAGIMNLNGLLESLCFEGCLHRKVYLEIKSRRPAARVAEAISSVVHKTSQPEMWRARIVIFIPDEIDRVVFGMYFAGYRLVLNCKGDLKLAERVYSPHHLLQFKFNSEVLAAKGWSAFMDNARREGRDVYVEADSTDDMKLCIRAGVTGIVTDHTRVLDGLCWESINANPDWMNPKRRRRFWPNSKLRG</sequence>
<proteinExistence type="inferred from homology"/>
<dbReference type="Pfam" id="PF00884">
    <property type="entry name" value="Sulfatase"/>
    <property type="match status" value="1"/>
</dbReference>
<evidence type="ECO:0000313" key="9">
    <source>
        <dbReference type="EMBL" id="BCS29984.1"/>
    </source>
</evidence>
<evidence type="ECO:0008006" key="11">
    <source>
        <dbReference type="Google" id="ProtNLM"/>
    </source>
</evidence>
<dbReference type="RefSeq" id="XP_041562170.1">
    <property type="nucleotide sequence ID" value="XM_041696551.1"/>
</dbReference>
<dbReference type="GO" id="GO:0006629">
    <property type="term" value="P:lipid metabolic process"/>
    <property type="evidence" value="ECO:0007669"/>
    <property type="project" value="InterPro"/>
</dbReference>